<keyword evidence="2" id="KW-1185">Reference proteome</keyword>
<evidence type="ECO:0000313" key="1">
    <source>
        <dbReference type="EMBL" id="TMM51970.1"/>
    </source>
</evidence>
<sequence length="96" mass="11383">MKTDFYLLATYVQELQLLAIQPHLDAIVGKGQWNFDLEDCDKVLRLHCNYCTKEKVIRFLDRNELFDKELHYLESEQYAYIGKVRPLSVYNIPINA</sequence>
<dbReference type="EMBL" id="VATY01000007">
    <property type="protein sequence ID" value="TMM51970.1"/>
    <property type="molecule type" value="Genomic_DNA"/>
</dbReference>
<reference evidence="1 2" key="1">
    <citation type="submission" date="2019-05" db="EMBL/GenBank/DDBJ databases">
        <authorList>
            <person name="Zhang J.-Y."/>
            <person name="Feg X."/>
            <person name="Du Z.-J."/>
        </authorList>
    </citation>
    <scope>NUCLEOTIDE SEQUENCE [LARGE SCALE GENOMIC DNA]</scope>
    <source>
        <strain evidence="1 2">RZ26</strain>
    </source>
</reference>
<name>A0A5S3PFP1_9FLAO</name>
<dbReference type="OrthoDB" id="1036397at2"/>
<dbReference type="RefSeq" id="WP_138660088.1">
    <property type="nucleotide sequence ID" value="NZ_VATY01000007.1"/>
</dbReference>
<gene>
    <name evidence="1" type="ORF">FEE95_21375</name>
</gene>
<protein>
    <submittedName>
        <fullName evidence="1">Uncharacterized protein</fullName>
    </submittedName>
</protein>
<comment type="caution">
    <text evidence="1">The sequence shown here is derived from an EMBL/GenBank/DDBJ whole genome shotgun (WGS) entry which is preliminary data.</text>
</comment>
<organism evidence="1 2">
    <name type="scientific">Maribacter algarum</name>
    <name type="common">ex Zhang et al. 2020</name>
    <dbReference type="NCBI Taxonomy" id="2578118"/>
    <lineage>
        <taxon>Bacteria</taxon>
        <taxon>Pseudomonadati</taxon>
        <taxon>Bacteroidota</taxon>
        <taxon>Flavobacteriia</taxon>
        <taxon>Flavobacteriales</taxon>
        <taxon>Flavobacteriaceae</taxon>
        <taxon>Maribacter</taxon>
    </lineage>
</organism>
<evidence type="ECO:0000313" key="2">
    <source>
        <dbReference type="Proteomes" id="UP000310314"/>
    </source>
</evidence>
<dbReference type="AlphaFoldDB" id="A0A5S3PFP1"/>
<dbReference type="Proteomes" id="UP000310314">
    <property type="component" value="Unassembled WGS sequence"/>
</dbReference>
<accession>A0A5S3PFP1</accession>
<proteinExistence type="predicted"/>